<evidence type="ECO:0000313" key="3">
    <source>
        <dbReference type="EMBL" id="OAP89643.1"/>
    </source>
</evidence>
<reference evidence="3" key="1">
    <citation type="submission" date="2016-04" db="EMBL/GenBank/DDBJ databases">
        <title>Fast-growing isolate from the root nodules of Vavilovia formosa.</title>
        <authorList>
            <person name="Kimeklis A."/>
            <person name="Safronova V."/>
            <person name="Belimov A."/>
            <person name="Andronov E."/>
        </authorList>
    </citation>
    <scope>NUCLEOTIDE SEQUENCE [LARGE SCALE GENOMIC DNA]</scope>
    <source>
        <strain evidence="3">Vaf-46</strain>
    </source>
</reference>
<comment type="caution">
    <text evidence="3">The sequence shown here is derived from an EMBL/GenBank/DDBJ whole genome shotgun (WGS) entry which is preliminary data.</text>
</comment>
<name>A0A179BEA0_RHILE</name>
<feature type="domain" description="DUF2382" evidence="2">
    <location>
        <begin position="29"/>
        <end position="139"/>
    </location>
</feature>
<evidence type="ECO:0000259" key="2">
    <source>
        <dbReference type="Pfam" id="PF09557"/>
    </source>
</evidence>
<proteinExistence type="predicted"/>
<gene>
    <name evidence="3" type="ORF">A4U53_32050</name>
</gene>
<protein>
    <recommendedName>
        <fullName evidence="2">DUF2382 domain-containing protein</fullName>
    </recommendedName>
</protein>
<dbReference type="AlphaFoldDB" id="A0A179BEA0"/>
<evidence type="ECO:0000256" key="1">
    <source>
        <dbReference type="SAM" id="MobiDB-lite"/>
    </source>
</evidence>
<dbReference type="Pfam" id="PF09557">
    <property type="entry name" value="DUF2382"/>
    <property type="match status" value="1"/>
</dbReference>
<accession>A0A179BEA0</accession>
<organism evidence="3">
    <name type="scientific">Rhizobium leguminosarum</name>
    <dbReference type="NCBI Taxonomy" id="384"/>
    <lineage>
        <taxon>Bacteria</taxon>
        <taxon>Pseudomonadati</taxon>
        <taxon>Pseudomonadota</taxon>
        <taxon>Alphaproteobacteria</taxon>
        <taxon>Hyphomicrobiales</taxon>
        <taxon>Rhizobiaceae</taxon>
        <taxon>Rhizobium/Agrobacterium group</taxon>
        <taxon>Rhizobium</taxon>
    </lineage>
</organism>
<dbReference type="InterPro" id="IPR019060">
    <property type="entry name" value="DUF2382"/>
</dbReference>
<dbReference type="EMBL" id="LWBS01000431">
    <property type="protein sequence ID" value="OAP89643.1"/>
    <property type="molecule type" value="Genomic_DNA"/>
</dbReference>
<feature type="region of interest" description="Disordered" evidence="1">
    <location>
        <begin position="137"/>
        <end position="157"/>
    </location>
</feature>
<sequence length="157" mass="17907">MIFFGTIVNRPRLPLGRCKKRMHDDKETLPLVEEELVVGTQTVTDGRVRVSTHTETIRDFADVELGGSEVDLERVPFGTVVETVPQVRIEGDVTIVPILEERLVVEKRLVLVEEIRITRRTTFRTERVEADLRRQSASVERIEDDEATKETSNGKPL</sequence>